<evidence type="ECO:0000259" key="7">
    <source>
        <dbReference type="Pfam" id="PF17851"/>
    </source>
</evidence>
<dbReference type="InterPro" id="IPR013320">
    <property type="entry name" value="ConA-like_dom_sf"/>
</dbReference>
<dbReference type="GO" id="GO:0005975">
    <property type="term" value="P:carbohydrate metabolic process"/>
    <property type="evidence" value="ECO:0007669"/>
    <property type="project" value="InterPro"/>
</dbReference>
<dbReference type="SUPFAM" id="SSF49899">
    <property type="entry name" value="Concanavalin A-like lectins/glucanases"/>
    <property type="match status" value="1"/>
</dbReference>
<feature type="active site" description="Proton acceptor" evidence="4">
    <location>
        <position position="15"/>
    </location>
</feature>
<dbReference type="Proteomes" id="UP000752012">
    <property type="component" value="Unassembled WGS sequence"/>
</dbReference>
<dbReference type="InterPro" id="IPR041542">
    <property type="entry name" value="GH43_C2"/>
</dbReference>
<dbReference type="Gene3D" id="2.115.10.20">
    <property type="entry name" value="Glycosyl hydrolase domain, family 43"/>
    <property type="match status" value="1"/>
</dbReference>
<dbReference type="Gene3D" id="2.60.120.200">
    <property type="match status" value="1"/>
</dbReference>
<name>A0A969TVZ2_9BACI</name>
<keyword evidence="2 6" id="KW-0378">Hydrolase</keyword>
<accession>A0A969TVZ2</accession>
<dbReference type="InterPro" id="IPR023296">
    <property type="entry name" value="Glyco_hydro_beta-prop_sf"/>
</dbReference>
<reference evidence="8 9" key="1">
    <citation type="submission" date="2020-03" db="EMBL/GenBank/DDBJ databases">
        <title>Assessment of the enzymatic potential of alkaline-tolerant lipase obtained from Bacillus luteus H11 (technogenic soil) for the bioremediation of saline soils contaminated with petroleum substances.</title>
        <authorList>
            <person name="Kalwasinska A."/>
        </authorList>
    </citation>
    <scope>NUCLEOTIDE SEQUENCE [LARGE SCALE GENOMIC DNA]</scope>
    <source>
        <strain evidence="8 9">H11</strain>
    </source>
</reference>
<dbReference type="InterPro" id="IPR051795">
    <property type="entry name" value="Glycosyl_Hydrlase_43"/>
</dbReference>
<comment type="similarity">
    <text evidence="1 6">Belongs to the glycosyl hydrolase 43 family.</text>
</comment>
<dbReference type="Pfam" id="PF04616">
    <property type="entry name" value="Glyco_hydro_43"/>
    <property type="match status" value="1"/>
</dbReference>
<evidence type="ECO:0000256" key="4">
    <source>
        <dbReference type="PIRSR" id="PIRSR606710-1"/>
    </source>
</evidence>
<evidence type="ECO:0000256" key="6">
    <source>
        <dbReference type="RuleBase" id="RU361187"/>
    </source>
</evidence>
<dbReference type="AlphaFoldDB" id="A0A969TVZ2"/>
<comment type="caution">
    <text evidence="8">The sequence shown here is derived from an EMBL/GenBank/DDBJ whole genome shotgun (WGS) entry which is preliminary data.</text>
</comment>
<feature type="active site" description="Proton donor" evidence="4">
    <location>
        <position position="187"/>
    </location>
</feature>
<feature type="site" description="Important for catalytic activity, responsible for pKa modulation of the active site Glu and correct orientation of both the proton donor and substrate" evidence="5">
    <location>
        <position position="128"/>
    </location>
</feature>
<dbReference type="Pfam" id="PF17851">
    <property type="entry name" value="GH43_C2"/>
    <property type="match status" value="1"/>
</dbReference>
<evidence type="ECO:0000256" key="3">
    <source>
        <dbReference type="ARBA" id="ARBA00023295"/>
    </source>
</evidence>
<sequence>MTQIQNPILTGFHADPSILRVGEDYYIATSTFEWFPGVRIHHSRDLKHWEFVSSPLTRTSQLDMRGNMNSGGVWAPALSWHDGTFYLIYTDVKQWHGAYKDAHNYLVTADSIEGPWSEPVYLNSSGFDPSLFHDDDGRKWLVNMIWDYREGKHPFAGIVLQEFDEAAGELTGPVRTIYEGTDLKLTEGPHLYKKDGWYYLIVAEGGTRYEHAESVARSRSLEGPYETDPDYPLITSRGDDTLVLQKAGHGSLVETQNGEWYFVHLCGRPLNGTYCTLGRETAIQKITWTEDGWPRLAHGGNRPAEFVEAPDLPESTINELPVRDAFDGTELHGNWNSLRVPMEESWCTLKEAPGHLRLYGRESLSSVHKQSLVARRQTAFVCTAATKLSFDPDTYQQKAGLVVYYDTEDHVYLHVTYHESKGRVLQLIRTKNGQYEELLHPAKRIIQEGPVELKVSISYDRMQFSYRTGDESWQLIGPELDTTHMSDDSAADVRFTGTFIGMACQDYSGKKRPADFDHFDYKAEGVPNTEQAVTK</sequence>
<dbReference type="InterPro" id="IPR006710">
    <property type="entry name" value="Glyco_hydro_43"/>
</dbReference>
<evidence type="ECO:0000313" key="9">
    <source>
        <dbReference type="Proteomes" id="UP000752012"/>
    </source>
</evidence>
<dbReference type="PANTHER" id="PTHR42812:SF12">
    <property type="entry name" value="BETA-XYLOSIDASE-RELATED"/>
    <property type="match status" value="1"/>
</dbReference>
<evidence type="ECO:0000256" key="2">
    <source>
        <dbReference type="ARBA" id="ARBA00022801"/>
    </source>
</evidence>
<keyword evidence="3 6" id="KW-0326">Glycosidase</keyword>
<dbReference type="CDD" id="cd09000">
    <property type="entry name" value="GH43_SXA-like"/>
    <property type="match status" value="1"/>
</dbReference>
<proteinExistence type="inferred from homology"/>
<dbReference type="SUPFAM" id="SSF75005">
    <property type="entry name" value="Arabinanase/levansucrase/invertase"/>
    <property type="match status" value="1"/>
</dbReference>
<evidence type="ECO:0000256" key="1">
    <source>
        <dbReference type="ARBA" id="ARBA00009865"/>
    </source>
</evidence>
<dbReference type="GO" id="GO:0004553">
    <property type="term" value="F:hydrolase activity, hydrolyzing O-glycosyl compounds"/>
    <property type="evidence" value="ECO:0007669"/>
    <property type="project" value="InterPro"/>
</dbReference>
<dbReference type="EMBL" id="JAATHJ010000004">
    <property type="protein sequence ID" value="NJP36849.1"/>
    <property type="molecule type" value="Genomic_DNA"/>
</dbReference>
<dbReference type="PANTHER" id="PTHR42812">
    <property type="entry name" value="BETA-XYLOSIDASE"/>
    <property type="match status" value="1"/>
</dbReference>
<organism evidence="8 9">
    <name type="scientific">Alkalicoccus luteus</name>
    <dbReference type="NCBI Taxonomy" id="1237094"/>
    <lineage>
        <taxon>Bacteria</taxon>
        <taxon>Bacillati</taxon>
        <taxon>Bacillota</taxon>
        <taxon>Bacilli</taxon>
        <taxon>Bacillales</taxon>
        <taxon>Bacillaceae</taxon>
        <taxon>Alkalicoccus</taxon>
    </lineage>
</organism>
<keyword evidence="9" id="KW-1185">Reference proteome</keyword>
<evidence type="ECO:0000256" key="5">
    <source>
        <dbReference type="PIRSR" id="PIRSR606710-2"/>
    </source>
</evidence>
<feature type="domain" description="Beta-xylosidase C-terminal Concanavalin A-like" evidence="7">
    <location>
        <begin position="323"/>
        <end position="522"/>
    </location>
</feature>
<gene>
    <name evidence="8" type="ORF">HCN83_04535</name>
</gene>
<evidence type="ECO:0000313" key="8">
    <source>
        <dbReference type="EMBL" id="NJP36849.1"/>
    </source>
</evidence>
<dbReference type="RefSeq" id="WP_168005136.1">
    <property type="nucleotide sequence ID" value="NZ_JAATHJ010000004.1"/>
</dbReference>
<protein>
    <submittedName>
        <fullName evidence="8">Glycoside hydrolase family 43 protein</fullName>
    </submittedName>
</protein>